<gene>
    <name evidence="2" type="ORF">HYPSUDRAFT_72318</name>
</gene>
<evidence type="ECO:0000313" key="3">
    <source>
        <dbReference type="Proteomes" id="UP000054270"/>
    </source>
</evidence>
<feature type="region of interest" description="Disordered" evidence="1">
    <location>
        <begin position="46"/>
        <end position="92"/>
    </location>
</feature>
<evidence type="ECO:0000313" key="2">
    <source>
        <dbReference type="EMBL" id="KJA14897.1"/>
    </source>
</evidence>
<sequence length="352" mass="39359">MSGSSETHSGNRTPSDEEDVASLSVSLTTSPRKLINAVRQLQAEKRAAEANSRSLCRKLKDVENGLSDSTQPKPKRSKTTHAHNKPSEEASDDFDHTEHFIIQAGHKFCITCGPWLHSGVLLFRLDLDDAYEPAERADSGENKCQAQLREIWDLLQTKFEIQDLKQTWIAKSFMHGINTQRSNTATRIRRHCISIFGVDESSVLQPEIHREKFRNRIGWVVDPKGNGSYSSVDVEILHKGYSGEYNPASAFLSPILMGARWALSADVLFQSVGSSTGINYLADYEEYVNLLSTGLRRRKKATLNVFKEWDRQVFPNTGTSLVGGSQPQESAGLKKAMALLDADESEEEEEED</sequence>
<feature type="compositionally biased region" description="Polar residues" evidence="1">
    <location>
        <begin position="318"/>
        <end position="329"/>
    </location>
</feature>
<protein>
    <submittedName>
        <fullName evidence="2">Uncharacterized protein</fullName>
    </submittedName>
</protein>
<dbReference type="Proteomes" id="UP000054270">
    <property type="component" value="Unassembled WGS sequence"/>
</dbReference>
<feature type="region of interest" description="Disordered" evidence="1">
    <location>
        <begin position="318"/>
        <end position="352"/>
    </location>
</feature>
<evidence type="ECO:0000256" key="1">
    <source>
        <dbReference type="SAM" id="MobiDB-lite"/>
    </source>
</evidence>
<feature type="region of interest" description="Disordered" evidence="1">
    <location>
        <begin position="1"/>
        <end position="27"/>
    </location>
</feature>
<keyword evidence="3" id="KW-1185">Reference proteome</keyword>
<dbReference type="OrthoDB" id="3248009at2759"/>
<proteinExistence type="predicted"/>
<dbReference type="AlphaFoldDB" id="A0A0D2KJS9"/>
<accession>A0A0D2KJS9</accession>
<feature type="compositionally biased region" description="Acidic residues" evidence="1">
    <location>
        <begin position="341"/>
        <end position="352"/>
    </location>
</feature>
<dbReference type="EMBL" id="KN817661">
    <property type="protein sequence ID" value="KJA14897.1"/>
    <property type="molecule type" value="Genomic_DNA"/>
</dbReference>
<feature type="compositionally biased region" description="Polar residues" evidence="1">
    <location>
        <begin position="1"/>
        <end position="13"/>
    </location>
</feature>
<reference evidence="3" key="1">
    <citation type="submission" date="2014-04" db="EMBL/GenBank/DDBJ databases">
        <title>Evolutionary Origins and Diversification of the Mycorrhizal Mutualists.</title>
        <authorList>
            <consortium name="DOE Joint Genome Institute"/>
            <consortium name="Mycorrhizal Genomics Consortium"/>
            <person name="Kohler A."/>
            <person name="Kuo A."/>
            <person name="Nagy L.G."/>
            <person name="Floudas D."/>
            <person name="Copeland A."/>
            <person name="Barry K.W."/>
            <person name="Cichocki N."/>
            <person name="Veneault-Fourrey C."/>
            <person name="LaButti K."/>
            <person name="Lindquist E.A."/>
            <person name="Lipzen A."/>
            <person name="Lundell T."/>
            <person name="Morin E."/>
            <person name="Murat C."/>
            <person name="Riley R."/>
            <person name="Ohm R."/>
            <person name="Sun H."/>
            <person name="Tunlid A."/>
            <person name="Henrissat B."/>
            <person name="Grigoriev I.V."/>
            <person name="Hibbett D.S."/>
            <person name="Martin F."/>
        </authorList>
    </citation>
    <scope>NUCLEOTIDE SEQUENCE [LARGE SCALE GENOMIC DNA]</scope>
    <source>
        <strain evidence="3">FD-334 SS-4</strain>
    </source>
</reference>
<feature type="compositionally biased region" description="Basic residues" evidence="1">
    <location>
        <begin position="73"/>
        <end position="84"/>
    </location>
</feature>
<name>A0A0D2KJS9_HYPSF</name>
<dbReference type="OMA" id="EITHALW"/>
<dbReference type="STRING" id="945553.A0A0D2KJS9"/>
<organism evidence="2 3">
    <name type="scientific">Hypholoma sublateritium (strain FD-334 SS-4)</name>
    <dbReference type="NCBI Taxonomy" id="945553"/>
    <lineage>
        <taxon>Eukaryota</taxon>
        <taxon>Fungi</taxon>
        <taxon>Dikarya</taxon>
        <taxon>Basidiomycota</taxon>
        <taxon>Agaricomycotina</taxon>
        <taxon>Agaricomycetes</taxon>
        <taxon>Agaricomycetidae</taxon>
        <taxon>Agaricales</taxon>
        <taxon>Agaricineae</taxon>
        <taxon>Strophariaceae</taxon>
        <taxon>Hypholoma</taxon>
    </lineage>
</organism>